<evidence type="ECO:0000313" key="2">
    <source>
        <dbReference type="EMBL" id="KAK7836895.1"/>
    </source>
</evidence>
<comment type="caution">
    <text evidence="2">The sequence shown here is derived from an EMBL/GenBank/DDBJ whole genome shotgun (WGS) entry which is preliminary data.</text>
</comment>
<proteinExistence type="predicted"/>
<accession>A0AAW0KDQ4</accession>
<reference evidence="2 3" key="1">
    <citation type="journal article" date="2018" name="Sci. Data">
        <title>The draft genome sequence of cork oak.</title>
        <authorList>
            <person name="Ramos A.M."/>
            <person name="Usie A."/>
            <person name="Barbosa P."/>
            <person name="Barros P.M."/>
            <person name="Capote T."/>
            <person name="Chaves I."/>
            <person name="Simoes F."/>
            <person name="Abreu I."/>
            <person name="Carrasquinho I."/>
            <person name="Faro C."/>
            <person name="Guimaraes J.B."/>
            <person name="Mendonca D."/>
            <person name="Nobrega F."/>
            <person name="Rodrigues L."/>
            <person name="Saibo N.J.M."/>
            <person name="Varela M.C."/>
            <person name="Egas C."/>
            <person name="Matos J."/>
            <person name="Miguel C.M."/>
            <person name="Oliveira M.M."/>
            <person name="Ricardo C.P."/>
            <person name="Goncalves S."/>
        </authorList>
    </citation>
    <scope>NUCLEOTIDE SEQUENCE [LARGE SCALE GENOMIC DNA]</scope>
    <source>
        <strain evidence="3">cv. HL8</strain>
    </source>
</reference>
<keyword evidence="3" id="KW-1185">Reference proteome</keyword>
<sequence>MNIADANSVATFTRHSHHKTPQPKLLMHQAPTPQVSDGVLNNKALRLTKYAVGKSDSVLQSTMDFTSLFYYGYSAAWKRTIIGIA</sequence>
<gene>
    <name evidence="2" type="ORF">CFP56_021892</name>
</gene>
<dbReference type="Proteomes" id="UP000237347">
    <property type="component" value="Unassembled WGS sequence"/>
</dbReference>
<organism evidence="2 3">
    <name type="scientific">Quercus suber</name>
    <name type="common">Cork oak</name>
    <dbReference type="NCBI Taxonomy" id="58331"/>
    <lineage>
        <taxon>Eukaryota</taxon>
        <taxon>Viridiplantae</taxon>
        <taxon>Streptophyta</taxon>
        <taxon>Embryophyta</taxon>
        <taxon>Tracheophyta</taxon>
        <taxon>Spermatophyta</taxon>
        <taxon>Magnoliopsida</taxon>
        <taxon>eudicotyledons</taxon>
        <taxon>Gunneridae</taxon>
        <taxon>Pentapetalae</taxon>
        <taxon>rosids</taxon>
        <taxon>fabids</taxon>
        <taxon>Fagales</taxon>
        <taxon>Fagaceae</taxon>
        <taxon>Quercus</taxon>
    </lineage>
</organism>
<protein>
    <submittedName>
        <fullName evidence="2">Uncharacterized protein</fullName>
    </submittedName>
</protein>
<name>A0AAW0KDQ4_QUESU</name>
<evidence type="ECO:0000313" key="3">
    <source>
        <dbReference type="Proteomes" id="UP000237347"/>
    </source>
</evidence>
<dbReference type="EMBL" id="PKMF04000341">
    <property type="protein sequence ID" value="KAK7836895.1"/>
    <property type="molecule type" value="Genomic_DNA"/>
</dbReference>
<evidence type="ECO:0000256" key="1">
    <source>
        <dbReference type="SAM" id="MobiDB-lite"/>
    </source>
</evidence>
<dbReference type="AlphaFoldDB" id="A0AAW0KDQ4"/>
<feature type="region of interest" description="Disordered" evidence="1">
    <location>
        <begin position="1"/>
        <end position="26"/>
    </location>
</feature>